<reference evidence="2 3" key="1">
    <citation type="submission" date="2019-08" db="EMBL/GenBank/DDBJ databases">
        <title>Genome of Luteibaculum oceani JCM 18817.</title>
        <authorList>
            <person name="Bowman J.P."/>
        </authorList>
    </citation>
    <scope>NUCLEOTIDE SEQUENCE [LARGE SCALE GENOMIC DNA]</scope>
    <source>
        <strain evidence="2 3">JCM 18817</strain>
    </source>
</reference>
<accession>A0A5C6V8S6</accession>
<name>A0A5C6V8S6_9FLAO</name>
<dbReference type="OrthoDB" id="1000417at2"/>
<dbReference type="Gene3D" id="3.40.50.150">
    <property type="entry name" value="Vaccinia Virus protein VP39"/>
    <property type="match status" value="1"/>
</dbReference>
<keyword evidence="3" id="KW-1185">Reference proteome</keyword>
<dbReference type="Proteomes" id="UP000321168">
    <property type="component" value="Unassembled WGS sequence"/>
</dbReference>
<evidence type="ECO:0000313" key="2">
    <source>
        <dbReference type="EMBL" id="TXC81813.1"/>
    </source>
</evidence>
<protein>
    <recommendedName>
        <fullName evidence="1">THUMP-like domain-containing protein</fullName>
    </recommendedName>
</protein>
<gene>
    <name evidence="2" type="ORF">FRX97_04655</name>
</gene>
<dbReference type="Pfam" id="PF18096">
    <property type="entry name" value="Thump_like"/>
    <property type="match status" value="1"/>
</dbReference>
<dbReference type="RefSeq" id="WP_147013889.1">
    <property type="nucleotide sequence ID" value="NZ_VORB01000003.1"/>
</dbReference>
<evidence type="ECO:0000259" key="1">
    <source>
        <dbReference type="Pfam" id="PF18096"/>
    </source>
</evidence>
<dbReference type="EMBL" id="VORB01000003">
    <property type="protein sequence ID" value="TXC81813.1"/>
    <property type="molecule type" value="Genomic_DNA"/>
</dbReference>
<dbReference type="InterPro" id="IPR029063">
    <property type="entry name" value="SAM-dependent_MTases_sf"/>
</dbReference>
<organism evidence="2 3">
    <name type="scientific">Luteibaculum oceani</name>
    <dbReference type="NCBI Taxonomy" id="1294296"/>
    <lineage>
        <taxon>Bacteria</taxon>
        <taxon>Pseudomonadati</taxon>
        <taxon>Bacteroidota</taxon>
        <taxon>Flavobacteriia</taxon>
        <taxon>Flavobacteriales</taxon>
        <taxon>Luteibaculaceae</taxon>
        <taxon>Luteibaculum</taxon>
    </lineage>
</organism>
<evidence type="ECO:0000313" key="3">
    <source>
        <dbReference type="Proteomes" id="UP000321168"/>
    </source>
</evidence>
<feature type="domain" description="THUMP-like" evidence="1">
    <location>
        <begin position="334"/>
        <end position="400"/>
    </location>
</feature>
<dbReference type="AlphaFoldDB" id="A0A5C6V8S6"/>
<dbReference type="InterPro" id="IPR041497">
    <property type="entry name" value="Thump-like"/>
</dbReference>
<sequence>MNEFITQHNNLWNHLSNQEVIDWYEVVSEKELNHLLLSGKEMFDLPPKLLVQQVKSYRKIKSKAPGLDFSRGLVFPDKNNVEQCSSEFTAKFKTQFLADLEVENIVDVTGGWGIDVIYFSESIPKVTHIEIDAALQKIAQYNFQKLGLEIDSSSSDYRDKPPSFYKNKWVYADPMRREGHNRILGWEGQSPNPKALIDWVIHRNCLGLMLKLSPMDDLTWVREQLPENCGSCFLVLEVGTELKEVLLVITMEQKAKLQNRIVFIQRPNGTIHSYSQNEIEQTQITPSASRFIYVPRPALNKMGWAKLMPNLTEAEDLGSDLWMTNAELNTQAFRKFEVIEEVPSTIKKLKKRFGKSDLHVISKGFGLSADQIQSQLSLRPKGENFLIFTGYQGKRKVFLAKSS</sequence>
<proteinExistence type="predicted"/>
<dbReference type="SUPFAM" id="SSF53335">
    <property type="entry name" value="S-adenosyl-L-methionine-dependent methyltransferases"/>
    <property type="match status" value="1"/>
</dbReference>
<comment type="caution">
    <text evidence="2">The sequence shown here is derived from an EMBL/GenBank/DDBJ whole genome shotgun (WGS) entry which is preliminary data.</text>
</comment>